<evidence type="ECO:0000256" key="2">
    <source>
        <dbReference type="ARBA" id="ARBA00022692"/>
    </source>
</evidence>
<dbReference type="RefSeq" id="WP_107031551.1">
    <property type="nucleotide sequence ID" value="NZ_CAJSYL010000035.1"/>
</dbReference>
<evidence type="ECO:0000256" key="3">
    <source>
        <dbReference type="ARBA" id="ARBA00022989"/>
    </source>
</evidence>
<comment type="subcellular location">
    <subcellularLocation>
        <location evidence="1">Membrane</location>
        <topology evidence="1">Multi-pass membrane protein</topology>
    </subcellularLocation>
</comment>
<dbReference type="GeneID" id="82525392"/>
<organism evidence="6 7">
    <name type="scientific">Duncaniella muris</name>
    <dbReference type="NCBI Taxonomy" id="2094150"/>
    <lineage>
        <taxon>Bacteria</taxon>
        <taxon>Pseudomonadati</taxon>
        <taxon>Bacteroidota</taxon>
        <taxon>Bacteroidia</taxon>
        <taxon>Bacteroidales</taxon>
        <taxon>Muribaculaceae</taxon>
        <taxon>Duncaniella</taxon>
    </lineage>
</organism>
<keyword evidence="4 5" id="KW-0472">Membrane</keyword>
<protein>
    <submittedName>
        <fullName evidence="6">LrgB family protein</fullName>
    </submittedName>
</protein>
<dbReference type="InterPro" id="IPR007300">
    <property type="entry name" value="CidB/LrgB"/>
</dbReference>
<evidence type="ECO:0000256" key="4">
    <source>
        <dbReference type="ARBA" id="ARBA00023136"/>
    </source>
</evidence>
<evidence type="ECO:0000256" key="1">
    <source>
        <dbReference type="ARBA" id="ARBA00004141"/>
    </source>
</evidence>
<keyword evidence="3 5" id="KW-1133">Transmembrane helix</keyword>
<dbReference type="GO" id="GO:0016020">
    <property type="term" value="C:membrane"/>
    <property type="evidence" value="ECO:0007669"/>
    <property type="project" value="UniProtKB-SubCell"/>
</dbReference>
<name>A0A2V1IQI4_9BACT</name>
<dbReference type="PANTHER" id="PTHR30249:SF0">
    <property type="entry name" value="PLASTIDAL GLYCOLATE_GLYCERATE TRANSLOCATOR 1, CHLOROPLASTIC"/>
    <property type="match status" value="1"/>
</dbReference>
<feature type="transmembrane region" description="Helical" evidence="5">
    <location>
        <begin position="145"/>
        <end position="165"/>
    </location>
</feature>
<accession>A0A2V1IQI4</accession>
<sequence>MNFIENKFFLIALTFVVYLASQLLQKRTGISFLNPILLTIIVLICILLGCGVDYESYAEGGQYIEFWLKPAVVALGVPLYRQLESIRKQLLPILAAELAGCVIGTVSVVVVAKLLGATSDVVISLAPKSVTTPIAMEIASTLGGIPALTAAVVVCTGIFGGIAGFKMMKLSHVKSPIAQGLSMGTAAHAVGTSVAMESGYRYGAFSSLGLTLNGLFTALLTPFILSALGYTL</sequence>
<gene>
    <name evidence="6" type="ORF">C5O23_03375</name>
</gene>
<dbReference type="AlphaFoldDB" id="A0A2V1IQI4"/>
<evidence type="ECO:0000313" key="6">
    <source>
        <dbReference type="EMBL" id="PWB03441.1"/>
    </source>
</evidence>
<keyword evidence="7" id="KW-1185">Reference proteome</keyword>
<feature type="transmembrane region" description="Helical" evidence="5">
    <location>
        <begin position="6"/>
        <end position="24"/>
    </location>
</feature>
<feature type="transmembrane region" description="Helical" evidence="5">
    <location>
        <begin position="90"/>
        <end position="112"/>
    </location>
</feature>
<dbReference type="Pfam" id="PF04172">
    <property type="entry name" value="LrgB"/>
    <property type="match status" value="1"/>
</dbReference>
<keyword evidence="2 5" id="KW-0812">Transmembrane</keyword>
<reference evidence="7" key="1">
    <citation type="submission" date="2018-02" db="EMBL/GenBank/DDBJ databases">
        <authorList>
            <person name="Clavel T."/>
            <person name="Strowig T."/>
        </authorList>
    </citation>
    <scope>NUCLEOTIDE SEQUENCE [LARGE SCALE GENOMIC DNA]</scope>
    <source>
        <strain evidence="7">DSM 103720</strain>
    </source>
</reference>
<proteinExistence type="predicted"/>
<dbReference type="EMBL" id="PUEC01000005">
    <property type="protein sequence ID" value="PWB03441.1"/>
    <property type="molecule type" value="Genomic_DNA"/>
</dbReference>
<dbReference type="Proteomes" id="UP000244905">
    <property type="component" value="Unassembled WGS sequence"/>
</dbReference>
<feature type="transmembrane region" description="Helical" evidence="5">
    <location>
        <begin position="208"/>
        <end position="230"/>
    </location>
</feature>
<dbReference type="PANTHER" id="PTHR30249">
    <property type="entry name" value="PUTATIVE SEROTONIN TRANSPORTER"/>
    <property type="match status" value="1"/>
</dbReference>
<evidence type="ECO:0000313" key="7">
    <source>
        <dbReference type="Proteomes" id="UP000244905"/>
    </source>
</evidence>
<evidence type="ECO:0000256" key="5">
    <source>
        <dbReference type="SAM" id="Phobius"/>
    </source>
</evidence>
<feature type="transmembrane region" description="Helical" evidence="5">
    <location>
        <begin position="36"/>
        <end position="54"/>
    </location>
</feature>
<comment type="caution">
    <text evidence="6">The sequence shown here is derived from an EMBL/GenBank/DDBJ whole genome shotgun (WGS) entry which is preliminary data.</text>
</comment>